<dbReference type="OrthoDB" id="9764892at2"/>
<feature type="domain" description="Thiolase N-terminal" evidence="9">
    <location>
        <begin position="8"/>
        <end position="285"/>
    </location>
</feature>
<organism evidence="11 12">
    <name type="scientific">Salinispira pacifica</name>
    <dbReference type="NCBI Taxonomy" id="1307761"/>
    <lineage>
        <taxon>Bacteria</taxon>
        <taxon>Pseudomonadati</taxon>
        <taxon>Spirochaetota</taxon>
        <taxon>Spirochaetia</taxon>
        <taxon>Spirochaetales</taxon>
        <taxon>Spirochaetaceae</taxon>
        <taxon>Salinispira</taxon>
    </lineage>
</organism>
<evidence type="ECO:0000256" key="1">
    <source>
        <dbReference type="ARBA" id="ARBA00010982"/>
    </source>
</evidence>
<dbReference type="PANTHER" id="PTHR18919:SF107">
    <property type="entry name" value="ACETYL-COA ACETYLTRANSFERASE, CYTOSOLIC"/>
    <property type="match status" value="1"/>
</dbReference>
<dbReference type="eggNOG" id="COG0183">
    <property type="taxonomic scope" value="Bacteria"/>
</dbReference>
<dbReference type="SUPFAM" id="SSF53901">
    <property type="entry name" value="Thiolase-like"/>
    <property type="match status" value="2"/>
</dbReference>
<keyword evidence="6 8" id="KW-0012">Acyltransferase</keyword>
<feature type="active site" description="Proton acceptor" evidence="7">
    <location>
        <position position="418"/>
    </location>
</feature>
<evidence type="ECO:0000313" key="12">
    <source>
        <dbReference type="Proteomes" id="UP000018680"/>
    </source>
</evidence>
<keyword evidence="3 8" id="KW-0808">Transferase</keyword>
<feature type="active site" description="Acyl-thioester intermediate" evidence="7">
    <location>
        <position position="92"/>
    </location>
</feature>
<dbReference type="KEGG" id="slr:L21SP2_2376"/>
<dbReference type="GO" id="GO:0003985">
    <property type="term" value="F:acetyl-CoA C-acetyltransferase activity"/>
    <property type="evidence" value="ECO:0007669"/>
    <property type="project" value="UniProtKB-EC"/>
</dbReference>
<evidence type="ECO:0000256" key="2">
    <source>
        <dbReference type="ARBA" id="ARBA00022490"/>
    </source>
</evidence>
<dbReference type="EC" id="2.3.1.16" evidence="11"/>
<feature type="domain" description="Thiolase C-terminal" evidence="10">
    <location>
        <begin position="292"/>
        <end position="430"/>
    </location>
</feature>
<evidence type="ECO:0000256" key="4">
    <source>
        <dbReference type="ARBA" id="ARBA00022963"/>
    </source>
</evidence>
<dbReference type="GO" id="GO:0016042">
    <property type="term" value="P:lipid catabolic process"/>
    <property type="evidence" value="ECO:0007669"/>
    <property type="project" value="UniProtKB-KW"/>
</dbReference>
<dbReference type="STRING" id="1307761.L21SP2_2376"/>
<dbReference type="Pfam" id="PF02803">
    <property type="entry name" value="Thiolase_C"/>
    <property type="match status" value="1"/>
</dbReference>
<dbReference type="PIRSF" id="PIRSF000429">
    <property type="entry name" value="Ac-CoA_Ac_transf"/>
    <property type="match status" value="1"/>
</dbReference>
<evidence type="ECO:0000256" key="5">
    <source>
        <dbReference type="ARBA" id="ARBA00023098"/>
    </source>
</evidence>
<dbReference type="FunFam" id="3.40.47.10:FF:000011">
    <property type="entry name" value="3-ketoacyl-CoA thiolase"/>
    <property type="match status" value="1"/>
</dbReference>
<feature type="active site" description="Proton acceptor" evidence="7">
    <location>
        <position position="388"/>
    </location>
</feature>
<keyword evidence="5" id="KW-0443">Lipid metabolism</keyword>
<keyword evidence="4" id="KW-0442">Lipid degradation</keyword>
<evidence type="ECO:0000256" key="7">
    <source>
        <dbReference type="PIRSR" id="PIRSR000429-1"/>
    </source>
</evidence>
<dbReference type="HOGENOM" id="CLU_031026_2_0_12"/>
<sequence>MNQSRERIAIVDGIRTPMAKAGTVLKNTQADDMGAFIVRQLLERNSIEPEEFDEVIIGNVAQPAHAANIARVIALKAGMPNSTPAYTVHRNCASGMESITTAASKLLTGEGDIYLAGGTESMSNIPLMFNKEFTSFINRLSASKTFSQKLKTLFSFRMKMLRPEIGVIHGLTDPVSGLIMGLTAENLAKEFSISRKEQDELALLSHQRAVQAAKENKLEGEIIPMPLMPEYSTIVEQDSGPRENQSMKALGKLRPYFDKKNGTVTVGNSCPITDGAAAVILMRESDAKKRGLTPLGYIKDWAYAGLEPERMGLGPTYATAKLFKKTGTKLSEIDYIEMNEAFAAQIIANERAFASKDFASKYLGMDEALGEIDRNKMNLQGGAIALGHPVGTTGTRITVHTLRELRRQGKQKGLATLCIGGGQGASLLLEVE</sequence>
<dbReference type="InterPro" id="IPR020610">
    <property type="entry name" value="Thiolase_AS"/>
</dbReference>
<name>V5WJJ2_9SPIO</name>
<reference evidence="11 12" key="1">
    <citation type="journal article" date="2015" name="Stand. Genomic Sci.">
        <title>Complete genome sequence and description of Salinispira pacifica gen. nov., sp. nov., a novel spirochaete isolated form a hypersaline microbial mat.</title>
        <authorList>
            <person name="Ben Hania W."/>
            <person name="Joseph M."/>
            <person name="Schumann P."/>
            <person name="Bunk B."/>
            <person name="Fiebig A."/>
            <person name="Sproer C."/>
            <person name="Klenk H.P."/>
            <person name="Fardeau M.L."/>
            <person name="Spring S."/>
        </authorList>
    </citation>
    <scope>NUCLEOTIDE SEQUENCE [LARGE SCALE GENOMIC DNA]</scope>
    <source>
        <strain evidence="11 12">L21-RPul-D2</strain>
    </source>
</reference>
<evidence type="ECO:0000256" key="6">
    <source>
        <dbReference type="ARBA" id="ARBA00023315"/>
    </source>
</evidence>
<dbReference type="CDD" id="cd00751">
    <property type="entry name" value="thiolase"/>
    <property type="match status" value="1"/>
</dbReference>
<evidence type="ECO:0000313" key="11">
    <source>
        <dbReference type="EMBL" id="AHC15729.1"/>
    </source>
</evidence>
<dbReference type="PROSITE" id="PS00737">
    <property type="entry name" value="THIOLASE_2"/>
    <property type="match status" value="1"/>
</dbReference>
<dbReference type="InterPro" id="IPR002155">
    <property type="entry name" value="Thiolase"/>
</dbReference>
<keyword evidence="2" id="KW-0963">Cytoplasm</keyword>
<dbReference type="Proteomes" id="UP000018680">
    <property type="component" value="Chromosome"/>
</dbReference>
<evidence type="ECO:0000256" key="8">
    <source>
        <dbReference type="RuleBase" id="RU003557"/>
    </source>
</evidence>
<dbReference type="GO" id="GO:0005829">
    <property type="term" value="C:cytosol"/>
    <property type="evidence" value="ECO:0007669"/>
    <property type="project" value="TreeGrafter"/>
</dbReference>
<proteinExistence type="inferred from homology"/>
<dbReference type="InterPro" id="IPR016039">
    <property type="entry name" value="Thiolase-like"/>
</dbReference>
<dbReference type="Pfam" id="PF00108">
    <property type="entry name" value="Thiolase_N"/>
    <property type="match status" value="1"/>
</dbReference>
<dbReference type="InterPro" id="IPR020616">
    <property type="entry name" value="Thiolase_N"/>
</dbReference>
<dbReference type="PROSITE" id="PS00099">
    <property type="entry name" value="THIOLASE_3"/>
    <property type="match status" value="1"/>
</dbReference>
<dbReference type="InterPro" id="IPR020613">
    <property type="entry name" value="Thiolase_CS"/>
</dbReference>
<dbReference type="PANTHER" id="PTHR18919">
    <property type="entry name" value="ACETYL-COA C-ACYLTRANSFERASE"/>
    <property type="match status" value="1"/>
</dbReference>
<dbReference type="PATRIC" id="fig|1307761.3.peg.2368"/>
<comment type="similarity">
    <text evidence="1 8">Belongs to the thiolase-like superfamily. Thiolase family.</text>
</comment>
<dbReference type="InterPro" id="IPR020617">
    <property type="entry name" value="Thiolase_C"/>
</dbReference>
<protein>
    <submittedName>
        <fullName evidence="11">3-ketoacyl-CoA thiolase, Acetyl-CoA acetyltransferase</fullName>
        <ecNumber evidence="11">2.3.1.16</ecNumber>
        <ecNumber evidence="11">2.3.1.9</ecNumber>
    </submittedName>
</protein>
<accession>V5WJJ2</accession>
<dbReference type="Gene3D" id="3.40.47.10">
    <property type="match status" value="1"/>
</dbReference>
<dbReference type="EC" id="2.3.1.9" evidence="11"/>
<dbReference type="AlphaFoldDB" id="V5WJJ2"/>
<gene>
    <name evidence="11" type="ORF">L21SP2_2376</name>
</gene>
<keyword evidence="12" id="KW-1185">Reference proteome</keyword>
<evidence type="ECO:0000256" key="3">
    <source>
        <dbReference type="ARBA" id="ARBA00022679"/>
    </source>
</evidence>
<dbReference type="RefSeq" id="WP_024268633.1">
    <property type="nucleotide sequence ID" value="NC_023035.1"/>
</dbReference>
<evidence type="ECO:0000259" key="10">
    <source>
        <dbReference type="Pfam" id="PF02803"/>
    </source>
</evidence>
<dbReference type="NCBIfam" id="TIGR01930">
    <property type="entry name" value="AcCoA-C-Actrans"/>
    <property type="match status" value="1"/>
</dbReference>
<dbReference type="EMBL" id="CP006939">
    <property type="protein sequence ID" value="AHC15729.1"/>
    <property type="molecule type" value="Genomic_DNA"/>
</dbReference>
<evidence type="ECO:0000259" key="9">
    <source>
        <dbReference type="Pfam" id="PF00108"/>
    </source>
</evidence>